<evidence type="ECO:0000313" key="3">
    <source>
        <dbReference type="EMBL" id="GAA2117994.1"/>
    </source>
</evidence>
<dbReference type="EMBL" id="BAAAQQ010000002">
    <property type="protein sequence ID" value="GAA2117994.1"/>
    <property type="molecule type" value="Genomic_DNA"/>
</dbReference>
<feature type="transmembrane region" description="Helical" evidence="2">
    <location>
        <begin position="53"/>
        <end position="71"/>
    </location>
</feature>
<keyword evidence="2" id="KW-0472">Membrane</keyword>
<dbReference type="Pfam" id="PF14019">
    <property type="entry name" value="DUF4235"/>
    <property type="match status" value="1"/>
</dbReference>
<feature type="region of interest" description="Disordered" evidence="1">
    <location>
        <begin position="82"/>
        <end position="105"/>
    </location>
</feature>
<organism evidence="3 4">
    <name type="scientific">Nocardioides bigeumensis</name>
    <dbReference type="NCBI Taxonomy" id="433657"/>
    <lineage>
        <taxon>Bacteria</taxon>
        <taxon>Bacillati</taxon>
        <taxon>Actinomycetota</taxon>
        <taxon>Actinomycetes</taxon>
        <taxon>Propionibacteriales</taxon>
        <taxon>Nocardioidaceae</taxon>
        <taxon>Nocardioides</taxon>
    </lineage>
</organism>
<keyword evidence="2" id="KW-1133">Transmembrane helix</keyword>
<protein>
    <recommendedName>
        <fullName evidence="5">DUF4235 domain-containing protein</fullName>
    </recommendedName>
</protein>
<name>A0ABP5JH47_9ACTN</name>
<comment type="caution">
    <text evidence="3">The sequence shown here is derived from an EMBL/GenBank/DDBJ whole genome shotgun (WGS) entry which is preliminary data.</text>
</comment>
<gene>
    <name evidence="3" type="ORF">GCM10009843_09500</name>
</gene>
<evidence type="ECO:0008006" key="5">
    <source>
        <dbReference type="Google" id="ProtNLM"/>
    </source>
</evidence>
<keyword evidence="4" id="KW-1185">Reference proteome</keyword>
<accession>A0ABP5JH47</accession>
<sequence length="105" mass="10961">MAESSKVWTLFSLVSALGAAAVAKKALNTGWRAATGKNPPANPADPDVDMREAVVWAVVSGTLIALARMLATRRAASYYARSTGHLPPDLQKDGQKASKAPAPTT</sequence>
<dbReference type="InterPro" id="IPR025329">
    <property type="entry name" value="DUF4235"/>
</dbReference>
<dbReference type="Proteomes" id="UP001500575">
    <property type="component" value="Unassembled WGS sequence"/>
</dbReference>
<evidence type="ECO:0000256" key="2">
    <source>
        <dbReference type="SAM" id="Phobius"/>
    </source>
</evidence>
<evidence type="ECO:0000256" key="1">
    <source>
        <dbReference type="SAM" id="MobiDB-lite"/>
    </source>
</evidence>
<dbReference type="RefSeq" id="WP_344302492.1">
    <property type="nucleotide sequence ID" value="NZ_BAAAQQ010000002.1"/>
</dbReference>
<proteinExistence type="predicted"/>
<evidence type="ECO:0000313" key="4">
    <source>
        <dbReference type="Proteomes" id="UP001500575"/>
    </source>
</evidence>
<reference evidence="4" key="1">
    <citation type="journal article" date="2019" name="Int. J. Syst. Evol. Microbiol.">
        <title>The Global Catalogue of Microorganisms (GCM) 10K type strain sequencing project: providing services to taxonomists for standard genome sequencing and annotation.</title>
        <authorList>
            <consortium name="The Broad Institute Genomics Platform"/>
            <consortium name="The Broad Institute Genome Sequencing Center for Infectious Disease"/>
            <person name="Wu L."/>
            <person name="Ma J."/>
        </authorList>
    </citation>
    <scope>NUCLEOTIDE SEQUENCE [LARGE SCALE GENOMIC DNA]</scope>
    <source>
        <strain evidence="4">JCM 16021</strain>
    </source>
</reference>
<keyword evidence="2" id="KW-0812">Transmembrane</keyword>